<evidence type="ECO:0000313" key="1">
    <source>
        <dbReference type="EMBL" id="EIE25992.1"/>
    </source>
</evidence>
<sequence>MVHTAAGTLSNRCLHGALQAVAWVARWQGGFGWSPSCKAVDFVARCVLWPLYVCGKEAVQL</sequence>
<protein>
    <submittedName>
        <fullName evidence="1">Uncharacterized protein</fullName>
    </submittedName>
</protein>
<dbReference type="Proteomes" id="UP000007264">
    <property type="component" value="Unassembled WGS sequence"/>
</dbReference>
<dbReference type="AlphaFoldDB" id="I0Z5S3"/>
<organism evidence="1 2">
    <name type="scientific">Coccomyxa subellipsoidea (strain C-169)</name>
    <name type="common">Green microalga</name>
    <dbReference type="NCBI Taxonomy" id="574566"/>
    <lineage>
        <taxon>Eukaryota</taxon>
        <taxon>Viridiplantae</taxon>
        <taxon>Chlorophyta</taxon>
        <taxon>core chlorophytes</taxon>
        <taxon>Trebouxiophyceae</taxon>
        <taxon>Trebouxiophyceae incertae sedis</taxon>
        <taxon>Coccomyxaceae</taxon>
        <taxon>Coccomyxa</taxon>
        <taxon>Coccomyxa subellipsoidea</taxon>
    </lineage>
</organism>
<proteinExistence type="predicted"/>
<dbReference type="EMBL" id="AGSI01000003">
    <property type="protein sequence ID" value="EIE25992.1"/>
    <property type="molecule type" value="Genomic_DNA"/>
</dbReference>
<dbReference type="GeneID" id="17043996"/>
<keyword evidence="2" id="KW-1185">Reference proteome</keyword>
<dbReference type="KEGG" id="csl:COCSUDRAFT_32453"/>
<reference evidence="1 2" key="1">
    <citation type="journal article" date="2012" name="Genome Biol.">
        <title>The genome of the polar eukaryotic microalga coccomyxa subellipsoidea reveals traits of cold adaptation.</title>
        <authorList>
            <person name="Blanc G."/>
            <person name="Agarkova I."/>
            <person name="Grimwood J."/>
            <person name="Kuo A."/>
            <person name="Brueggeman A."/>
            <person name="Dunigan D."/>
            <person name="Gurnon J."/>
            <person name="Ladunga I."/>
            <person name="Lindquist E."/>
            <person name="Lucas S."/>
            <person name="Pangilinan J."/>
            <person name="Proschold T."/>
            <person name="Salamov A."/>
            <person name="Schmutz J."/>
            <person name="Weeks D."/>
            <person name="Yamada T."/>
            <person name="Claverie J.M."/>
            <person name="Grigoriev I."/>
            <person name="Van Etten J."/>
            <person name="Lomsadze A."/>
            <person name="Borodovsky M."/>
        </authorList>
    </citation>
    <scope>NUCLEOTIDE SEQUENCE [LARGE SCALE GENOMIC DNA]</scope>
    <source>
        <strain evidence="1 2">C-169</strain>
    </source>
</reference>
<dbReference type="RefSeq" id="XP_005650536.1">
    <property type="nucleotide sequence ID" value="XM_005650479.1"/>
</dbReference>
<name>I0Z5S3_COCSC</name>
<accession>I0Z5S3</accession>
<comment type="caution">
    <text evidence="1">The sequence shown here is derived from an EMBL/GenBank/DDBJ whole genome shotgun (WGS) entry which is preliminary data.</text>
</comment>
<evidence type="ECO:0000313" key="2">
    <source>
        <dbReference type="Proteomes" id="UP000007264"/>
    </source>
</evidence>
<gene>
    <name evidence="1" type="ORF">COCSUDRAFT_32453</name>
</gene>